<dbReference type="GO" id="GO:0016020">
    <property type="term" value="C:membrane"/>
    <property type="evidence" value="ECO:0007669"/>
    <property type="project" value="TreeGrafter"/>
</dbReference>
<evidence type="ECO:0000313" key="4">
    <source>
        <dbReference type="Proteomes" id="UP000594261"/>
    </source>
</evidence>
<evidence type="ECO:0000259" key="2">
    <source>
        <dbReference type="Pfam" id="PF13962"/>
    </source>
</evidence>
<dbReference type="InParanoid" id="A0A7N2RB84"/>
<dbReference type="EMBL" id="LRBV02000009">
    <property type="status" value="NOT_ANNOTATED_CDS"/>
    <property type="molecule type" value="Genomic_DNA"/>
</dbReference>
<protein>
    <recommendedName>
        <fullName evidence="2">PGG domain-containing protein</fullName>
    </recommendedName>
</protein>
<keyword evidence="1" id="KW-1133">Transmembrane helix</keyword>
<accession>A0A7N2RB84</accession>
<dbReference type="Gramene" id="QL09p045570:mrna">
    <property type="protein sequence ID" value="QL09p045570:mrna"/>
    <property type="gene ID" value="QL09p045570"/>
</dbReference>
<dbReference type="AlphaFoldDB" id="A0A7N2RB84"/>
<dbReference type="Proteomes" id="UP000594261">
    <property type="component" value="Chromosome 9"/>
</dbReference>
<dbReference type="Pfam" id="PF13962">
    <property type="entry name" value="PGG"/>
    <property type="match status" value="1"/>
</dbReference>
<dbReference type="PANTHER" id="PTHR24177">
    <property type="entry name" value="CASKIN"/>
    <property type="match status" value="1"/>
</dbReference>
<feature type="transmembrane region" description="Helical" evidence="1">
    <location>
        <begin position="154"/>
        <end position="173"/>
    </location>
</feature>
<dbReference type="InterPro" id="IPR026961">
    <property type="entry name" value="PGG_dom"/>
</dbReference>
<evidence type="ECO:0000256" key="1">
    <source>
        <dbReference type="SAM" id="Phobius"/>
    </source>
</evidence>
<keyword evidence="4" id="KW-1185">Reference proteome</keyword>
<keyword evidence="1" id="KW-0472">Membrane</keyword>
<reference evidence="3" key="2">
    <citation type="submission" date="2021-01" db="UniProtKB">
        <authorList>
            <consortium name="EnsemblPlants"/>
        </authorList>
    </citation>
    <scope>IDENTIFICATION</scope>
</reference>
<feature type="transmembrane region" description="Helical" evidence="1">
    <location>
        <begin position="79"/>
        <end position="99"/>
    </location>
</feature>
<feature type="transmembrane region" description="Helical" evidence="1">
    <location>
        <begin position="16"/>
        <end position="33"/>
    </location>
</feature>
<reference evidence="3 4" key="1">
    <citation type="journal article" date="2016" name="G3 (Bethesda)">
        <title>First Draft Assembly and Annotation of the Genome of a California Endemic Oak Quercus lobata Nee (Fagaceae).</title>
        <authorList>
            <person name="Sork V.L."/>
            <person name="Fitz-Gibbon S.T."/>
            <person name="Puiu D."/>
            <person name="Crepeau M."/>
            <person name="Gugger P.F."/>
            <person name="Sherman R."/>
            <person name="Stevens K."/>
            <person name="Langley C.H."/>
            <person name="Pellegrini M."/>
            <person name="Salzberg S.L."/>
        </authorList>
    </citation>
    <scope>NUCLEOTIDE SEQUENCE [LARGE SCALE GENOMIC DNA]</scope>
    <source>
        <strain evidence="3 4">cv. SW786</strain>
    </source>
</reference>
<sequence length="174" mass="19567">MAGQTVPVCNFADSTAGFRLNLLFMTFLVRIMSKLKLNRGFALLSLDRMVDGREKERQEAGEVRVEEIIRKYYEKLARVFLVISTIIASLSFTAAINPPGGYKDKGIVFLRENGNFKKFMLFDLLALGFSSSSIIIHCLAAYLSATRATYPRQLAYLLTFVSILSMILAFWSGK</sequence>
<keyword evidence="1" id="KW-0812">Transmembrane</keyword>
<dbReference type="EnsemblPlants" id="QL09p045570:mrna">
    <property type="protein sequence ID" value="QL09p045570:mrna"/>
    <property type="gene ID" value="QL09p045570"/>
</dbReference>
<organism evidence="3 4">
    <name type="scientific">Quercus lobata</name>
    <name type="common">Valley oak</name>
    <dbReference type="NCBI Taxonomy" id="97700"/>
    <lineage>
        <taxon>Eukaryota</taxon>
        <taxon>Viridiplantae</taxon>
        <taxon>Streptophyta</taxon>
        <taxon>Embryophyta</taxon>
        <taxon>Tracheophyta</taxon>
        <taxon>Spermatophyta</taxon>
        <taxon>Magnoliopsida</taxon>
        <taxon>eudicotyledons</taxon>
        <taxon>Gunneridae</taxon>
        <taxon>Pentapetalae</taxon>
        <taxon>rosids</taxon>
        <taxon>fabids</taxon>
        <taxon>Fagales</taxon>
        <taxon>Fagaceae</taxon>
        <taxon>Quercus</taxon>
    </lineage>
</organism>
<dbReference type="PANTHER" id="PTHR24177:SF416">
    <property type="entry name" value="PGG DOMAIN-CONTAINING PROTEIN"/>
    <property type="match status" value="1"/>
</dbReference>
<proteinExistence type="predicted"/>
<feature type="transmembrane region" description="Helical" evidence="1">
    <location>
        <begin position="119"/>
        <end position="142"/>
    </location>
</feature>
<evidence type="ECO:0000313" key="3">
    <source>
        <dbReference type="EnsemblPlants" id="QL09p045570:mrna"/>
    </source>
</evidence>
<name>A0A7N2RB84_QUELO</name>
<feature type="domain" description="PGG" evidence="2">
    <location>
        <begin position="71"/>
        <end position="173"/>
    </location>
</feature>